<evidence type="ECO:0000256" key="2">
    <source>
        <dbReference type="SAM" id="SignalP"/>
    </source>
</evidence>
<keyword evidence="2" id="KW-0732">Signal</keyword>
<reference evidence="3" key="3">
    <citation type="submission" date="2011-03" db="EMBL/GenBank/DDBJ databases">
        <title>Annotation of Magnaporthe poae ATCC 64411.</title>
        <authorList>
            <person name="Ma L.-J."/>
            <person name="Dead R."/>
            <person name="Young S.K."/>
            <person name="Zeng Q."/>
            <person name="Gargeya S."/>
            <person name="Fitzgerald M."/>
            <person name="Haas B."/>
            <person name="Abouelleil A."/>
            <person name="Alvarado L."/>
            <person name="Arachchi H.M."/>
            <person name="Berlin A."/>
            <person name="Brown A."/>
            <person name="Chapman S.B."/>
            <person name="Chen Z."/>
            <person name="Dunbar C."/>
            <person name="Freedman E."/>
            <person name="Gearin G."/>
            <person name="Gellesch M."/>
            <person name="Goldberg J."/>
            <person name="Griggs A."/>
            <person name="Gujja S."/>
            <person name="Heiman D."/>
            <person name="Howarth C."/>
            <person name="Larson L."/>
            <person name="Lui A."/>
            <person name="MacDonald P.J.P."/>
            <person name="Mehta T."/>
            <person name="Montmayeur A."/>
            <person name="Murphy C."/>
            <person name="Neiman D."/>
            <person name="Pearson M."/>
            <person name="Priest M."/>
            <person name="Roberts A."/>
            <person name="Saif S."/>
            <person name="Shea T."/>
            <person name="Shenoy N."/>
            <person name="Sisk P."/>
            <person name="Stolte C."/>
            <person name="Sykes S."/>
            <person name="Yandava C."/>
            <person name="Wortman J."/>
            <person name="Nusbaum C."/>
            <person name="Birren B."/>
        </authorList>
    </citation>
    <scope>NUCLEOTIDE SEQUENCE</scope>
    <source>
        <strain evidence="3">ATCC 64411</strain>
    </source>
</reference>
<reference evidence="4" key="4">
    <citation type="journal article" date="2015" name="G3 (Bethesda)">
        <title>Genome sequences of three phytopathogenic species of the Magnaporthaceae family of fungi.</title>
        <authorList>
            <person name="Okagaki L.H."/>
            <person name="Nunes C.C."/>
            <person name="Sailsbery J."/>
            <person name="Clay B."/>
            <person name="Brown D."/>
            <person name="John T."/>
            <person name="Oh Y."/>
            <person name="Young N."/>
            <person name="Fitzgerald M."/>
            <person name="Haas B.J."/>
            <person name="Zeng Q."/>
            <person name="Young S."/>
            <person name="Adiconis X."/>
            <person name="Fan L."/>
            <person name="Levin J.Z."/>
            <person name="Mitchell T.K."/>
            <person name="Okubara P.A."/>
            <person name="Farman M.L."/>
            <person name="Kohn L.M."/>
            <person name="Birren B."/>
            <person name="Ma L.-J."/>
            <person name="Dean R.A."/>
        </authorList>
    </citation>
    <scope>NUCLEOTIDE SEQUENCE</scope>
    <source>
        <strain evidence="4">ATCC 64411 / 73-15</strain>
    </source>
</reference>
<protein>
    <submittedName>
        <fullName evidence="3 4">Uncharacterized protein</fullName>
    </submittedName>
</protein>
<sequence length="252" mass="27242">MAIKTLASWALVLTYGNLTAARSPRRPGNALQLPDARVALRGRLADLQDVRDQPRRVPLRQAPAHIALSRPRQTAPGCREGTSIFEHRPAAAPSSLSTEVISPHPAPDADVAGHEDFPAQFPASDQVISPPPMALRLTRHVETVAVAGPSRSWIAGSADDAGSGNEVTLPPLIWRPRMSPPPNLVWTSTARSLTTDRRLPFMILHLQSTLPQPRLGRRLPSLTILWTGIPSGTRSGSRCRHTSEKKAVLPSG</sequence>
<dbReference type="EMBL" id="GL876966">
    <property type="protein sequence ID" value="KLU82369.1"/>
    <property type="molecule type" value="Genomic_DNA"/>
</dbReference>
<evidence type="ECO:0000256" key="1">
    <source>
        <dbReference type="SAM" id="MobiDB-lite"/>
    </source>
</evidence>
<reference evidence="3" key="2">
    <citation type="submission" date="2010-05" db="EMBL/GenBank/DDBJ databases">
        <title>The Genome Sequence of Magnaporthe poae strain ATCC 64411.</title>
        <authorList>
            <consortium name="The Broad Institute Genome Sequencing Platform"/>
            <consortium name="Broad Institute Genome Sequencing Center for Infectious Disease"/>
            <person name="Ma L.-J."/>
            <person name="Dead R."/>
            <person name="Young S."/>
            <person name="Zeng Q."/>
            <person name="Koehrsen M."/>
            <person name="Alvarado L."/>
            <person name="Berlin A."/>
            <person name="Chapman S.B."/>
            <person name="Chen Z."/>
            <person name="Freedman E."/>
            <person name="Gellesch M."/>
            <person name="Goldberg J."/>
            <person name="Griggs A."/>
            <person name="Gujja S."/>
            <person name="Heilman E.R."/>
            <person name="Heiman D."/>
            <person name="Hepburn T."/>
            <person name="Howarth C."/>
            <person name="Jen D."/>
            <person name="Larson L."/>
            <person name="Mehta T."/>
            <person name="Neiman D."/>
            <person name="Pearson M."/>
            <person name="Roberts A."/>
            <person name="Saif S."/>
            <person name="Shea T."/>
            <person name="Shenoy N."/>
            <person name="Sisk P."/>
            <person name="Stolte C."/>
            <person name="Sykes S."/>
            <person name="Walk T."/>
            <person name="White J."/>
            <person name="Yandava C."/>
            <person name="Haas B."/>
            <person name="Nusbaum C."/>
            <person name="Birren B."/>
        </authorList>
    </citation>
    <scope>NUCLEOTIDE SEQUENCE</scope>
    <source>
        <strain evidence="3">ATCC 64411</strain>
    </source>
</reference>
<reference evidence="4" key="5">
    <citation type="submission" date="2015-06" db="UniProtKB">
        <authorList>
            <consortium name="EnsemblFungi"/>
        </authorList>
    </citation>
    <scope>IDENTIFICATION</scope>
    <source>
        <strain evidence="4">ATCC 64411</strain>
    </source>
</reference>
<feature type="signal peptide" evidence="2">
    <location>
        <begin position="1"/>
        <end position="21"/>
    </location>
</feature>
<dbReference type="EnsemblFungi" id="MAPG_01441T0">
    <property type="protein sequence ID" value="MAPG_01441T0"/>
    <property type="gene ID" value="MAPG_01441"/>
</dbReference>
<dbReference type="Proteomes" id="UP000011715">
    <property type="component" value="Unassembled WGS sequence"/>
</dbReference>
<accession>A0A0C4DNP7</accession>
<dbReference type="VEuPathDB" id="FungiDB:MAPG_01441"/>
<organism evidence="4 5">
    <name type="scientific">Magnaporthiopsis poae (strain ATCC 64411 / 73-15)</name>
    <name type="common">Kentucky bluegrass fungus</name>
    <name type="synonym">Magnaporthe poae</name>
    <dbReference type="NCBI Taxonomy" id="644358"/>
    <lineage>
        <taxon>Eukaryota</taxon>
        <taxon>Fungi</taxon>
        <taxon>Dikarya</taxon>
        <taxon>Ascomycota</taxon>
        <taxon>Pezizomycotina</taxon>
        <taxon>Sordariomycetes</taxon>
        <taxon>Sordariomycetidae</taxon>
        <taxon>Magnaporthales</taxon>
        <taxon>Magnaporthaceae</taxon>
        <taxon>Magnaporthiopsis</taxon>
    </lineage>
</organism>
<evidence type="ECO:0000313" key="5">
    <source>
        <dbReference type="Proteomes" id="UP000011715"/>
    </source>
</evidence>
<feature type="compositionally biased region" description="Basic and acidic residues" evidence="1">
    <location>
        <begin position="241"/>
        <end position="252"/>
    </location>
</feature>
<keyword evidence="5" id="KW-1185">Reference proteome</keyword>
<proteinExistence type="predicted"/>
<dbReference type="EMBL" id="ADBL01000348">
    <property type="status" value="NOT_ANNOTATED_CDS"/>
    <property type="molecule type" value="Genomic_DNA"/>
</dbReference>
<name>A0A0C4DNP7_MAGP6</name>
<evidence type="ECO:0000313" key="3">
    <source>
        <dbReference type="EMBL" id="KLU82369.1"/>
    </source>
</evidence>
<dbReference type="AlphaFoldDB" id="A0A0C4DNP7"/>
<feature type="chain" id="PRO_5009385190" evidence="2">
    <location>
        <begin position="22"/>
        <end position="252"/>
    </location>
</feature>
<gene>
    <name evidence="3" type="ORF">MAPG_01441</name>
</gene>
<evidence type="ECO:0000313" key="4">
    <source>
        <dbReference type="EnsemblFungi" id="MAPG_01441T0"/>
    </source>
</evidence>
<feature type="region of interest" description="Disordered" evidence="1">
    <location>
        <begin position="232"/>
        <end position="252"/>
    </location>
</feature>
<reference evidence="5" key="1">
    <citation type="submission" date="2010-05" db="EMBL/GenBank/DDBJ databases">
        <title>The genome sequence of Magnaporthe poae strain ATCC 64411.</title>
        <authorList>
            <person name="Ma L.-J."/>
            <person name="Dead R."/>
            <person name="Young S."/>
            <person name="Zeng Q."/>
            <person name="Koehrsen M."/>
            <person name="Alvarado L."/>
            <person name="Berlin A."/>
            <person name="Chapman S.B."/>
            <person name="Chen Z."/>
            <person name="Freedman E."/>
            <person name="Gellesch M."/>
            <person name="Goldberg J."/>
            <person name="Griggs A."/>
            <person name="Gujja S."/>
            <person name="Heilman E.R."/>
            <person name="Heiman D."/>
            <person name="Hepburn T."/>
            <person name="Howarth C."/>
            <person name="Jen D."/>
            <person name="Larson L."/>
            <person name="Mehta T."/>
            <person name="Neiman D."/>
            <person name="Pearson M."/>
            <person name="Roberts A."/>
            <person name="Saif S."/>
            <person name="Shea T."/>
            <person name="Shenoy N."/>
            <person name="Sisk P."/>
            <person name="Stolte C."/>
            <person name="Sykes S."/>
            <person name="Walk T."/>
            <person name="White J."/>
            <person name="Yandava C."/>
            <person name="Haas B."/>
            <person name="Nusbaum C."/>
            <person name="Birren B."/>
        </authorList>
    </citation>
    <scope>NUCLEOTIDE SEQUENCE [LARGE SCALE GENOMIC DNA]</scope>
    <source>
        <strain evidence="5">ATCC 64411 / 73-15</strain>
    </source>
</reference>